<evidence type="ECO:0000256" key="4">
    <source>
        <dbReference type="ARBA" id="ARBA00022840"/>
    </source>
</evidence>
<dbReference type="EMBL" id="BARW01010701">
    <property type="protein sequence ID" value="GAI79489.1"/>
    <property type="molecule type" value="Genomic_DNA"/>
</dbReference>
<evidence type="ECO:0000313" key="8">
    <source>
        <dbReference type="EMBL" id="GAI79489.1"/>
    </source>
</evidence>
<dbReference type="PANTHER" id="PTHR43790:SF3">
    <property type="entry name" value="D-ALLOSE IMPORT ATP-BINDING PROTEIN ALSA-RELATED"/>
    <property type="match status" value="1"/>
</dbReference>
<proteinExistence type="predicted"/>
<dbReference type="InterPro" id="IPR003439">
    <property type="entry name" value="ABC_transporter-like_ATP-bd"/>
</dbReference>
<evidence type="ECO:0000256" key="1">
    <source>
        <dbReference type="ARBA" id="ARBA00022448"/>
    </source>
</evidence>
<dbReference type="AlphaFoldDB" id="X1THJ9"/>
<evidence type="ECO:0000256" key="2">
    <source>
        <dbReference type="ARBA" id="ARBA00022475"/>
    </source>
</evidence>
<feature type="non-terminal residue" evidence="8">
    <location>
        <position position="112"/>
    </location>
</feature>
<dbReference type="PANTHER" id="PTHR43790">
    <property type="entry name" value="CARBOHYDRATE TRANSPORT ATP-BINDING PROTEIN MG119-RELATED"/>
    <property type="match status" value="1"/>
</dbReference>
<keyword evidence="2" id="KW-1003">Cell membrane</keyword>
<organism evidence="8">
    <name type="scientific">marine sediment metagenome</name>
    <dbReference type="NCBI Taxonomy" id="412755"/>
    <lineage>
        <taxon>unclassified sequences</taxon>
        <taxon>metagenomes</taxon>
        <taxon>ecological metagenomes</taxon>
    </lineage>
</organism>
<dbReference type="GO" id="GO:0016887">
    <property type="term" value="F:ATP hydrolysis activity"/>
    <property type="evidence" value="ECO:0007669"/>
    <property type="project" value="InterPro"/>
</dbReference>
<evidence type="ECO:0000259" key="7">
    <source>
        <dbReference type="Pfam" id="PF00005"/>
    </source>
</evidence>
<dbReference type="SUPFAM" id="SSF52540">
    <property type="entry name" value="P-loop containing nucleoside triphosphate hydrolases"/>
    <property type="match status" value="1"/>
</dbReference>
<reference evidence="8" key="1">
    <citation type="journal article" date="2014" name="Front. Microbiol.">
        <title>High frequency of phylogenetically diverse reductive dehalogenase-homologous genes in deep subseafloor sedimentary metagenomes.</title>
        <authorList>
            <person name="Kawai M."/>
            <person name="Futagami T."/>
            <person name="Toyoda A."/>
            <person name="Takaki Y."/>
            <person name="Nishi S."/>
            <person name="Hori S."/>
            <person name="Arai W."/>
            <person name="Tsubouchi T."/>
            <person name="Morono Y."/>
            <person name="Uchiyama I."/>
            <person name="Ito T."/>
            <person name="Fujiyama A."/>
            <person name="Inagaki F."/>
            <person name="Takami H."/>
        </authorList>
    </citation>
    <scope>NUCLEOTIDE SEQUENCE</scope>
    <source>
        <strain evidence="8">Expedition CK06-06</strain>
    </source>
</reference>
<dbReference type="GO" id="GO:0005524">
    <property type="term" value="F:ATP binding"/>
    <property type="evidence" value="ECO:0007669"/>
    <property type="project" value="UniProtKB-KW"/>
</dbReference>
<evidence type="ECO:0000256" key="3">
    <source>
        <dbReference type="ARBA" id="ARBA00022741"/>
    </source>
</evidence>
<sequence length="112" mass="12189">MLTVSDIYTKKGINGVSFTVHQGEVFGLAGSIGSGRTEIGHAIFGIDDITDGSIKLQNCQVVMTKDKFTTPREAIKCGVALLTENRKYNGLFMNFNGVNNVSIAKLKKIVHR</sequence>
<dbReference type="Gene3D" id="3.40.50.300">
    <property type="entry name" value="P-loop containing nucleotide triphosphate hydrolases"/>
    <property type="match status" value="1"/>
</dbReference>
<keyword evidence="4" id="KW-0067">ATP-binding</keyword>
<gene>
    <name evidence="8" type="ORF">S12H4_20954</name>
</gene>
<accession>X1THJ9</accession>
<keyword evidence="6" id="KW-0472">Membrane</keyword>
<feature type="domain" description="ABC transporter" evidence="7">
    <location>
        <begin position="14"/>
        <end position="70"/>
    </location>
</feature>
<evidence type="ECO:0000256" key="6">
    <source>
        <dbReference type="ARBA" id="ARBA00023136"/>
    </source>
</evidence>
<comment type="caution">
    <text evidence="8">The sequence shown here is derived from an EMBL/GenBank/DDBJ whole genome shotgun (WGS) entry which is preliminary data.</text>
</comment>
<dbReference type="InterPro" id="IPR050107">
    <property type="entry name" value="ABC_carbohydrate_import_ATPase"/>
</dbReference>
<keyword evidence="1" id="KW-0813">Transport</keyword>
<dbReference type="InterPro" id="IPR027417">
    <property type="entry name" value="P-loop_NTPase"/>
</dbReference>
<keyword evidence="3" id="KW-0547">Nucleotide-binding</keyword>
<name>X1THJ9_9ZZZZ</name>
<keyword evidence="5" id="KW-1278">Translocase</keyword>
<evidence type="ECO:0000256" key="5">
    <source>
        <dbReference type="ARBA" id="ARBA00022967"/>
    </source>
</evidence>
<dbReference type="Pfam" id="PF00005">
    <property type="entry name" value="ABC_tran"/>
    <property type="match status" value="1"/>
</dbReference>
<protein>
    <recommendedName>
        <fullName evidence="7">ABC transporter domain-containing protein</fullName>
    </recommendedName>
</protein>